<keyword evidence="9" id="KW-0560">Oxidoreductase</keyword>
<protein>
    <recommendedName>
        <fullName evidence="5">L-aspartate oxidase</fullName>
        <ecNumber evidence="4">1.4.3.16</ecNumber>
    </recommendedName>
    <alternativeName>
        <fullName evidence="10">Quinolinate synthase B</fullName>
    </alternativeName>
</protein>
<evidence type="ECO:0000256" key="3">
    <source>
        <dbReference type="ARBA" id="ARBA00008562"/>
    </source>
</evidence>
<proteinExistence type="inferred from homology"/>
<keyword evidence="14" id="KW-1185">Reference proteome</keyword>
<dbReference type="GO" id="GO:0034628">
    <property type="term" value="P:'de novo' NAD+ biosynthetic process from L-aspartate"/>
    <property type="evidence" value="ECO:0007669"/>
    <property type="project" value="TreeGrafter"/>
</dbReference>
<dbReference type="OrthoDB" id="9806724at2"/>
<dbReference type="SUPFAM" id="SSF51905">
    <property type="entry name" value="FAD/NAD(P)-binding domain"/>
    <property type="match status" value="1"/>
</dbReference>
<dbReference type="InterPro" id="IPR003953">
    <property type="entry name" value="FAD-dep_OxRdtase_2_FAD-bd"/>
</dbReference>
<dbReference type="PANTHER" id="PTHR42716:SF2">
    <property type="entry name" value="L-ASPARTATE OXIDASE, CHLOROPLASTIC"/>
    <property type="match status" value="1"/>
</dbReference>
<evidence type="ECO:0000256" key="5">
    <source>
        <dbReference type="ARBA" id="ARBA00021901"/>
    </source>
</evidence>
<dbReference type="PANTHER" id="PTHR42716">
    <property type="entry name" value="L-ASPARTATE OXIDASE"/>
    <property type="match status" value="1"/>
</dbReference>
<dbReference type="Pfam" id="PF00890">
    <property type="entry name" value="FAD_binding_2"/>
    <property type="match status" value="1"/>
</dbReference>
<dbReference type="EC" id="1.4.3.16" evidence="4"/>
<keyword evidence="6" id="KW-0285">Flavoprotein</keyword>
<evidence type="ECO:0000256" key="4">
    <source>
        <dbReference type="ARBA" id="ARBA00012173"/>
    </source>
</evidence>
<comment type="cofactor">
    <cofactor evidence="1">
        <name>FAD</name>
        <dbReference type="ChEBI" id="CHEBI:57692"/>
    </cofactor>
</comment>
<dbReference type="AlphaFoldDB" id="A0A1U7NN74"/>
<comment type="catalytic activity">
    <reaction evidence="11">
        <text>L-aspartate + O2 = iminosuccinate + H2O2</text>
        <dbReference type="Rhea" id="RHEA:25876"/>
        <dbReference type="ChEBI" id="CHEBI:15379"/>
        <dbReference type="ChEBI" id="CHEBI:16240"/>
        <dbReference type="ChEBI" id="CHEBI:29991"/>
        <dbReference type="ChEBI" id="CHEBI:77875"/>
        <dbReference type="EC" id="1.4.3.16"/>
    </reaction>
    <physiologicalReaction direction="left-to-right" evidence="11">
        <dbReference type="Rhea" id="RHEA:25877"/>
    </physiologicalReaction>
</comment>
<reference evidence="13 14" key="1">
    <citation type="submission" date="2016-11" db="EMBL/GenBank/DDBJ databases">
        <title>Description of two novel members of the family Erysipelotrichaceae: Ileibacterium lipovorans gen. nov., sp. nov. and Dubosiella newyorkensis, gen. nov., sp. nov.</title>
        <authorList>
            <person name="Cox L.M."/>
            <person name="Sohn J."/>
            <person name="Tyrrell K.L."/>
            <person name="Citron D.M."/>
            <person name="Lawson P.A."/>
            <person name="Patel N.B."/>
            <person name="Iizumi T."/>
            <person name="Perez-Perez G.I."/>
            <person name="Goldstein E.J."/>
            <person name="Blaser M.J."/>
        </authorList>
    </citation>
    <scope>NUCLEOTIDE SEQUENCE [LARGE SCALE GENOMIC DNA]</scope>
    <source>
        <strain evidence="13 14">NYU-BL-A4</strain>
    </source>
</reference>
<evidence type="ECO:0000256" key="7">
    <source>
        <dbReference type="ARBA" id="ARBA00022642"/>
    </source>
</evidence>
<dbReference type="Gene3D" id="3.50.50.60">
    <property type="entry name" value="FAD/NAD(P)-binding domain"/>
    <property type="match status" value="1"/>
</dbReference>
<dbReference type="InterPro" id="IPR005288">
    <property type="entry name" value="NadB"/>
</dbReference>
<dbReference type="GO" id="GO:0033765">
    <property type="term" value="F:steroid dehydrogenase activity, acting on the CH-CH group of donors"/>
    <property type="evidence" value="ECO:0007669"/>
    <property type="project" value="UniProtKB-ARBA"/>
</dbReference>
<dbReference type="SUPFAM" id="SSF56425">
    <property type="entry name" value="Succinate dehydrogenase/fumarate reductase flavoprotein, catalytic domain"/>
    <property type="match status" value="1"/>
</dbReference>
<evidence type="ECO:0000313" key="14">
    <source>
        <dbReference type="Proteomes" id="UP000186705"/>
    </source>
</evidence>
<evidence type="ECO:0000256" key="11">
    <source>
        <dbReference type="ARBA" id="ARBA00048305"/>
    </source>
</evidence>
<keyword evidence="7" id="KW-0662">Pyridine nucleotide biosynthesis</keyword>
<evidence type="ECO:0000256" key="8">
    <source>
        <dbReference type="ARBA" id="ARBA00022827"/>
    </source>
</evidence>
<dbReference type="Proteomes" id="UP000186705">
    <property type="component" value="Unassembled WGS sequence"/>
</dbReference>
<dbReference type="InterPro" id="IPR027477">
    <property type="entry name" value="Succ_DH/fumarate_Rdtase_cat_sf"/>
</dbReference>
<dbReference type="GeneID" id="78275264"/>
<evidence type="ECO:0000256" key="9">
    <source>
        <dbReference type="ARBA" id="ARBA00023002"/>
    </source>
</evidence>
<comment type="caution">
    <text evidence="13">The sequence shown here is derived from an EMBL/GenBank/DDBJ whole genome shotgun (WGS) entry which is preliminary data.</text>
</comment>
<evidence type="ECO:0000256" key="6">
    <source>
        <dbReference type="ARBA" id="ARBA00022630"/>
    </source>
</evidence>
<keyword evidence="8" id="KW-0274">FAD</keyword>
<feature type="domain" description="FAD-dependent oxidoreductase 2 FAD-binding" evidence="12">
    <location>
        <begin position="6"/>
        <end position="369"/>
    </location>
</feature>
<gene>
    <name evidence="13" type="ORF">BO225_04780</name>
</gene>
<comment type="similarity">
    <text evidence="3">Belongs to the FAD-dependent oxidoreductase 2 family. NadB subfamily.</text>
</comment>
<sequence length="434" mass="49712">MKENWDVLIVGCGAAGLYCALNLPENQNVCMICKEDIEHSDSYLAQGGISMLRGEDDYQEYFNDTLRAGHYENDPKSVDLMIRYSNTIINDLIKHGVDFEKDQDGRLCFTKEGAHSKPRILYHEDETGKEITSRLLLEAKKRKNIRIYPYCMMIDLLEKDNRAYGIVVQKDQTIFPLFANSIVLACGGIGGIFKNSTNYESLQGDALSICLHHHVELENIDYIQIHPTTLYSTKKGRRFLLSESLRGEGARLLNIHGKRFVNELLPRDLLTDKINEQMRIDHSDHVFLDLTPIGETALKTHFPHICSRCQEEGYDVFHEPIPVVPAQHYFMGGIKIDLSGKTSMKDLYACGETSCSNVHGRNRLASNSLLESLVFAKKAAEDITFSQYEPKALLPFTMKEMYQDTSKLMQDYQDELWSEIERWKLIHERNNIEA</sequence>
<evidence type="ECO:0000256" key="2">
    <source>
        <dbReference type="ARBA" id="ARBA00004950"/>
    </source>
</evidence>
<dbReference type="UniPathway" id="UPA00253">
    <property type="reaction ID" value="UER00326"/>
</dbReference>
<evidence type="ECO:0000259" key="12">
    <source>
        <dbReference type="Pfam" id="PF00890"/>
    </source>
</evidence>
<comment type="pathway">
    <text evidence="2">Cofactor biosynthesis; NAD(+) biosynthesis; iminoaspartate from L-aspartate (oxidase route): step 1/1.</text>
</comment>
<dbReference type="EMBL" id="MPKA01000059">
    <property type="protein sequence ID" value="OLU46776.1"/>
    <property type="molecule type" value="Genomic_DNA"/>
</dbReference>
<evidence type="ECO:0000313" key="13">
    <source>
        <dbReference type="EMBL" id="OLU46776.1"/>
    </source>
</evidence>
<dbReference type="NCBIfam" id="NF004820">
    <property type="entry name" value="PRK06175.1"/>
    <property type="match status" value="1"/>
</dbReference>
<dbReference type="InterPro" id="IPR036188">
    <property type="entry name" value="FAD/NAD-bd_sf"/>
</dbReference>
<dbReference type="Gene3D" id="3.90.700.10">
    <property type="entry name" value="Succinate dehydrogenase/fumarate reductase flavoprotein, catalytic domain"/>
    <property type="match status" value="1"/>
</dbReference>
<evidence type="ECO:0000256" key="1">
    <source>
        <dbReference type="ARBA" id="ARBA00001974"/>
    </source>
</evidence>
<accession>A0A1U7NN74</accession>
<name>A0A1U7NN74_9FIRM</name>
<dbReference type="PRINTS" id="PR00368">
    <property type="entry name" value="FADPNR"/>
</dbReference>
<evidence type="ECO:0000256" key="10">
    <source>
        <dbReference type="ARBA" id="ARBA00030386"/>
    </source>
</evidence>
<dbReference type="GO" id="GO:0008734">
    <property type="term" value="F:L-aspartate oxidase activity"/>
    <property type="evidence" value="ECO:0007669"/>
    <property type="project" value="UniProtKB-EC"/>
</dbReference>
<organism evidence="13 14">
    <name type="scientific">Dubosiella newyorkensis</name>
    <dbReference type="NCBI Taxonomy" id="1862672"/>
    <lineage>
        <taxon>Bacteria</taxon>
        <taxon>Bacillati</taxon>
        <taxon>Bacillota</taxon>
        <taxon>Erysipelotrichia</taxon>
        <taxon>Erysipelotrichales</taxon>
        <taxon>Erysipelotrichaceae</taxon>
        <taxon>Dubosiella</taxon>
    </lineage>
</organism>
<dbReference type="RefSeq" id="WP_076341145.1">
    <property type="nucleotide sequence ID" value="NZ_CAPDDE010000064.1"/>
</dbReference>
<dbReference type="STRING" id="1862672.BO225_04780"/>